<dbReference type="InterPro" id="IPR004843">
    <property type="entry name" value="Calcineurin-like_PHP"/>
</dbReference>
<dbReference type="GO" id="GO:0009166">
    <property type="term" value="P:nucleotide catabolic process"/>
    <property type="evidence" value="ECO:0007669"/>
    <property type="project" value="InterPro"/>
</dbReference>
<dbReference type="Gene3D" id="3.60.21.10">
    <property type="match status" value="1"/>
</dbReference>
<protein>
    <recommendedName>
        <fullName evidence="9">Cobalamin-independent methionine synthase MetE C-terminal/archaeal domain-containing protein</fullName>
    </recommendedName>
</protein>
<keyword evidence="2" id="KW-0732">Signal</keyword>
<dbReference type="PANTHER" id="PTHR43844:SF2">
    <property type="entry name" value="SYNTHASE, VITAMIN-B12 INDEPENDENT, PUTATIVE (AFU_ORTHOLOGUE AFUA_3G12060)-RELATED"/>
    <property type="match status" value="1"/>
</dbReference>
<feature type="domain" description="5'-Nucleotidase C-terminal" evidence="6">
    <location>
        <begin position="776"/>
        <end position="927"/>
    </location>
</feature>
<evidence type="ECO:0000259" key="5">
    <source>
        <dbReference type="Pfam" id="PF01717"/>
    </source>
</evidence>
<feature type="region of interest" description="Disordered" evidence="3">
    <location>
        <begin position="993"/>
        <end position="1014"/>
    </location>
</feature>
<dbReference type="InterPro" id="IPR002629">
    <property type="entry name" value="Met_Synth_C/arc"/>
</dbReference>
<feature type="domain" description="Cobalamin-independent methionine synthase MetE C-terminal/archaeal" evidence="5">
    <location>
        <begin position="182"/>
        <end position="374"/>
    </location>
</feature>
<dbReference type="InterPro" id="IPR008334">
    <property type="entry name" value="5'-Nucleotdase_C"/>
</dbReference>
<evidence type="ECO:0000256" key="1">
    <source>
        <dbReference type="ARBA" id="ARBA00006654"/>
    </source>
</evidence>
<evidence type="ECO:0000259" key="4">
    <source>
        <dbReference type="Pfam" id="PF00149"/>
    </source>
</evidence>
<dbReference type="EMBL" id="VFLP01000131">
    <property type="protein sequence ID" value="TRX87736.1"/>
    <property type="molecule type" value="Genomic_DNA"/>
</dbReference>
<dbReference type="InterPro" id="IPR041821">
    <property type="entry name" value="CG11883_N"/>
</dbReference>
<gene>
    <name evidence="7" type="ORF">FHL15_011373</name>
</gene>
<feature type="domain" description="Calcineurin-like phosphoesterase" evidence="4">
    <location>
        <begin position="488"/>
        <end position="703"/>
    </location>
</feature>
<dbReference type="AlphaFoldDB" id="A0A553HIG8"/>
<dbReference type="InterPro" id="IPR038071">
    <property type="entry name" value="UROD/MetE-like_sf"/>
</dbReference>
<feature type="compositionally biased region" description="Polar residues" evidence="3">
    <location>
        <begin position="997"/>
        <end position="1007"/>
    </location>
</feature>
<comment type="caution">
    <text evidence="7">The sequence shown here is derived from an EMBL/GenBank/DDBJ whole genome shotgun (WGS) entry which is preliminary data.</text>
</comment>
<dbReference type="InterPro" id="IPR006179">
    <property type="entry name" value="5_nucleotidase/apyrase"/>
</dbReference>
<dbReference type="OrthoDB" id="10252235at2759"/>
<organism evidence="7 8">
    <name type="scientific">Xylaria flabelliformis</name>
    <dbReference type="NCBI Taxonomy" id="2512241"/>
    <lineage>
        <taxon>Eukaryota</taxon>
        <taxon>Fungi</taxon>
        <taxon>Dikarya</taxon>
        <taxon>Ascomycota</taxon>
        <taxon>Pezizomycotina</taxon>
        <taxon>Sordariomycetes</taxon>
        <taxon>Xylariomycetidae</taxon>
        <taxon>Xylariales</taxon>
        <taxon>Xylariaceae</taxon>
        <taxon>Xylaria</taxon>
    </lineage>
</organism>
<dbReference type="Gene3D" id="3.90.780.10">
    <property type="entry name" value="5'-Nucleotidase, C-terminal domain"/>
    <property type="match status" value="1"/>
</dbReference>
<dbReference type="Gene3D" id="3.20.20.210">
    <property type="match status" value="1"/>
</dbReference>
<feature type="region of interest" description="Disordered" evidence="3">
    <location>
        <begin position="442"/>
        <end position="486"/>
    </location>
</feature>
<dbReference type="GO" id="GO:0008270">
    <property type="term" value="F:zinc ion binding"/>
    <property type="evidence" value="ECO:0007669"/>
    <property type="project" value="InterPro"/>
</dbReference>
<keyword evidence="8" id="KW-1185">Reference proteome</keyword>
<reference evidence="8" key="1">
    <citation type="submission" date="2019-06" db="EMBL/GenBank/DDBJ databases">
        <title>Draft genome sequence of the griseofulvin-producing fungus Xylaria cubensis strain G536.</title>
        <authorList>
            <person name="Mead M.E."/>
            <person name="Raja H.A."/>
            <person name="Steenwyk J.L."/>
            <person name="Knowles S.L."/>
            <person name="Oberlies N.H."/>
            <person name="Rokas A."/>
        </authorList>
    </citation>
    <scope>NUCLEOTIDE SEQUENCE [LARGE SCALE GENOMIC DNA]</scope>
    <source>
        <strain evidence="8">G536</strain>
    </source>
</reference>
<evidence type="ECO:0000256" key="3">
    <source>
        <dbReference type="SAM" id="MobiDB-lite"/>
    </source>
</evidence>
<dbReference type="Pfam" id="PF01717">
    <property type="entry name" value="Meth_synt_2"/>
    <property type="match status" value="1"/>
</dbReference>
<dbReference type="SUPFAM" id="SSF55816">
    <property type="entry name" value="5'-nucleotidase (syn. UDP-sugar hydrolase), C-terminal domain"/>
    <property type="match status" value="1"/>
</dbReference>
<dbReference type="InterPro" id="IPR036907">
    <property type="entry name" value="5'-Nucleotdase_C_sf"/>
</dbReference>
<dbReference type="InterPro" id="IPR029052">
    <property type="entry name" value="Metallo-depent_PP-like"/>
</dbReference>
<evidence type="ECO:0000256" key="2">
    <source>
        <dbReference type="ARBA" id="ARBA00022729"/>
    </source>
</evidence>
<name>A0A553HIG8_9PEZI</name>
<evidence type="ECO:0008006" key="9">
    <source>
        <dbReference type="Google" id="ProtNLM"/>
    </source>
</evidence>
<dbReference type="PANTHER" id="PTHR43844">
    <property type="entry name" value="METHIONINE SYNTHASE"/>
    <property type="match status" value="1"/>
</dbReference>
<dbReference type="GO" id="GO:0003871">
    <property type="term" value="F:5-methyltetrahydropteroyltriglutamate-homocysteine S-methyltransferase activity"/>
    <property type="evidence" value="ECO:0007669"/>
    <property type="project" value="InterPro"/>
</dbReference>
<dbReference type="Pfam" id="PF02872">
    <property type="entry name" value="5_nucleotid_C"/>
    <property type="match status" value="1"/>
</dbReference>
<evidence type="ECO:0000259" key="6">
    <source>
        <dbReference type="Pfam" id="PF02872"/>
    </source>
</evidence>
<dbReference type="GO" id="GO:0009086">
    <property type="term" value="P:methionine biosynthetic process"/>
    <property type="evidence" value="ECO:0007669"/>
    <property type="project" value="InterPro"/>
</dbReference>
<dbReference type="GO" id="GO:0016787">
    <property type="term" value="F:hydrolase activity"/>
    <property type="evidence" value="ECO:0007669"/>
    <property type="project" value="InterPro"/>
</dbReference>
<comment type="similarity">
    <text evidence="1">Belongs to the 5'-nucleotidase family.</text>
</comment>
<accession>A0A553HIG8</accession>
<sequence length="1107" mass="123681">MSGNKQRPPFRAEHIGSLLRPKELTERRVELDDAKVLDIAHDKKLNEIEDKAINEIVKLQLDLGFHAINDGEYRRHLFWGTFFPNLEGFEEIVAPDWSMFRMYVPDIAAFTEAGHKPGESVVCTGKIKHVGSSYLPDWNYLKNLVPADRVKELKITLAAPNWYHLRYKKGMAYPESVYANDAEYFKDIGVAYATELQVLYDNGCRNVTIDDPNLAYFCSEKMLAGFKQDGEDADQLLDSYVKLYNDCITSRPSDMHLGIHLCRGNFAYSRHFSEGGYDRIATKLFKEINADTYFLEYDTERAGTFEPLKELPANKNVVLGVITSKFPELEDINKLRERVFSAADIIAGGSGQTREEALKRMGVSPQCGFASHHLGNSVTRDDMIAKLKLVRQLADSIWPGRDNVISLHELSLVLVDIAAITRSRELRLIDFIGASIDAHHSLPQVPTGSNKHLSPLQDSDMPDKKTPPPPNESITYSSGSEKGGSPDLRIVHYNDVYHVDSSSSEPVGGAARFMSLIQHYREGAEFKGQPELLTFFSGDAFNPSLESSVTKGDHMIPLLNNIGTDAAALGNHDLDFGVRKFRHLASKCNFPWLIANVLDPALGDDVPIGNCKKTHMITSSNGIKIGLIGLGEREWLATINSLPPNLIYKSASETARELVPQLRAEGAEIVIAVTHMREPNDNKLAEQTDGIIDIILGGHDHYYNHSLIKGTHVLRSGTDFKQLSYIEARRRPDGSGRWDIDITRRDVTSEIPEHPPTLELVDKVTASLKVTLQKPVGYTAAPLDARFRTVRLQESNIGNFVCDIMRHHYSGDCSLMASGTIRGDQVYPPGPILLKDIMSCFPFEDPVVVIRVVGQAIWDALENSVSLYPALEGRFPQVSNIKFEYDAGKPPGSRIVSASIGGEPIDLAKKYVLVTRGYMARGKDGYDSLLVEPEGGTAEEIVSEENGILISMMLRQYFMSLKVMGQWKHWGASMGRHWNEVTSKVGANHPHYKPCSPTRTNMSTPSENGGWDNWKPEKIRERRCSVTNLEESDSESEGETTRRRGRVVEHLDKEIQIMRRVFGKWARLAGIESKVADELKAGEVEVDWTRAIAPRVEGRIIRVDGGN</sequence>
<proteinExistence type="inferred from homology"/>
<dbReference type="CDD" id="cd03311">
    <property type="entry name" value="CIMS_C_terminal_like"/>
    <property type="match status" value="1"/>
</dbReference>
<dbReference type="PRINTS" id="PR01607">
    <property type="entry name" value="APYRASEFAMLY"/>
</dbReference>
<dbReference type="SUPFAM" id="SSF56300">
    <property type="entry name" value="Metallo-dependent phosphatases"/>
    <property type="match status" value="1"/>
</dbReference>
<dbReference type="Proteomes" id="UP000319160">
    <property type="component" value="Unassembled WGS sequence"/>
</dbReference>
<evidence type="ECO:0000313" key="8">
    <source>
        <dbReference type="Proteomes" id="UP000319160"/>
    </source>
</evidence>
<dbReference type="Pfam" id="PF00149">
    <property type="entry name" value="Metallophos"/>
    <property type="match status" value="1"/>
</dbReference>
<feature type="region of interest" description="Disordered" evidence="3">
    <location>
        <begin position="1025"/>
        <end position="1044"/>
    </location>
</feature>
<dbReference type="CDD" id="cd07406">
    <property type="entry name" value="MPP_CG11883_N"/>
    <property type="match status" value="1"/>
</dbReference>
<dbReference type="SUPFAM" id="SSF51726">
    <property type="entry name" value="UROD/MetE-like"/>
    <property type="match status" value="1"/>
</dbReference>
<evidence type="ECO:0000313" key="7">
    <source>
        <dbReference type="EMBL" id="TRX87736.1"/>
    </source>
</evidence>
<dbReference type="STRING" id="2512241.A0A553HIG8"/>